<feature type="compositionally biased region" description="Basic and acidic residues" evidence="3">
    <location>
        <begin position="204"/>
        <end position="239"/>
    </location>
</feature>
<dbReference type="InterPro" id="IPR018862">
    <property type="entry name" value="eIF4E-T"/>
</dbReference>
<feature type="compositionally biased region" description="Basic and acidic residues" evidence="3">
    <location>
        <begin position="258"/>
        <end position="269"/>
    </location>
</feature>
<feature type="compositionally biased region" description="Basic and acidic residues" evidence="3">
    <location>
        <begin position="99"/>
        <end position="119"/>
    </location>
</feature>
<keyword evidence="2" id="KW-0963">Cytoplasm</keyword>
<reference evidence="4 5" key="1">
    <citation type="journal article" date="2008" name="Nature">
        <title>The genome of the model beetle and pest Tribolium castaneum.</title>
        <authorList>
            <consortium name="Tribolium Genome Sequencing Consortium"/>
            <person name="Richards S."/>
            <person name="Gibbs R.A."/>
            <person name="Weinstock G.M."/>
            <person name="Brown S.J."/>
            <person name="Denell R."/>
            <person name="Beeman R.W."/>
            <person name="Gibbs R."/>
            <person name="Beeman R.W."/>
            <person name="Brown S.J."/>
            <person name="Bucher G."/>
            <person name="Friedrich M."/>
            <person name="Grimmelikhuijzen C.J."/>
            <person name="Klingler M."/>
            <person name="Lorenzen M."/>
            <person name="Richards S."/>
            <person name="Roth S."/>
            <person name="Schroder R."/>
            <person name="Tautz D."/>
            <person name="Zdobnov E.M."/>
            <person name="Muzny D."/>
            <person name="Gibbs R.A."/>
            <person name="Weinstock G.M."/>
            <person name="Attaway T."/>
            <person name="Bell S."/>
            <person name="Buhay C.J."/>
            <person name="Chandrabose M.N."/>
            <person name="Chavez D."/>
            <person name="Clerk-Blankenburg K.P."/>
            <person name="Cree A."/>
            <person name="Dao M."/>
            <person name="Davis C."/>
            <person name="Chacko J."/>
            <person name="Dinh H."/>
            <person name="Dugan-Rocha S."/>
            <person name="Fowler G."/>
            <person name="Garner T.T."/>
            <person name="Garnes J."/>
            <person name="Gnirke A."/>
            <person name="Hawes A."/>
            <person name="Hernandez J."/>
            <person name="Hines S."/>
            <person name="Holder M."/>
            <person name="Hume J."/>
            <person name="Jhangiani S.N."/>
            <person name="Joshi V."/>
            <person name="Khan Z.M."/>
            <person name="Jackson L."/>
            <person name="Kovar C."/>
            <person name="Kowis A."/>
            <person name="Lee S."/>
            <person name="Lewis L.R."/>
            <person name="Margolis J."/>
            <person name="Morgan M."/>
            <person name="Nazareth L.V."/>
            <person name="Nguyen N."/>
            <person name="Okwuonu G."/>
            <person name="Parker D."/>
            <person name="Richards S."/>
            <person name="Ruiz S.J."/>
            <person name="Santibanez J."/>
            <person name="Savard J."/>
            <person name="Scherer S.E."/>
            <person name="Schneider B."/>
            <person name="Sodergren E."/>
            <person name="Tautz D."/>
            <person name="Vattahil S."/>
            <person name="Villasana D."/>
            <person name="White C.S."/>
            <person name="Wright R."/>
            <person name="Park Y."/>
            <person name="Beeman R.W."/>
            <person name="Lord J."/>
            <person name="Oppert B."/>
            <person name="Lorenzen M."/>
            <person name="Brown S."/>
            <person name="Wang L."/>
            <person name="Savard J."/>
            <person name="Tautz D."/>
            <person name="Richards S."/>
            <person name="Weinstock G."/>
            <person name="Gibbs R.A."/>
            <person name="Liu Y."/>
            <person name="Worley K."/>
            <person name="Weinstock G."/>
            <person name="Elsik C.G."/>
            <person name="Reese J.T."/>
            <person name="Elhaik E."/>
            <person name="Landan G."/>
            <person name="Graur D."/>
            <person name="Arensburger P."/>
            <person name="Atkinson P."/>
            <person name="Beeman R.W."/>
            <person name="Beidler J."/>
            <person name="Brown S.J."/>
            <person name="Demuth J.P."/>
            <person name="Drury D.W."/>
            <person name="Du Y.Z."/>
            <person name="Fujiwara H."/>
            <person name="Lorenzen M."/>
            <person name="Maselli V."/>
            <person name="Osanai M."/>
            <person name="Park Y."/>
            <person name="Robertson H.M."/>
            <person name="Tu Z."/>
            <person name="Wang J.J."/>
            <person name="Wang S."/>
            <person name="Richards S."/>
            <person name="Song H."/>
            <person name="Zhang L."/>
            <person name="Sodergren E."/>
            <person name="Werner D."/>
            <person name="Stanke M."/>
            <person name="Morgenstern B."/>
            <person name="Solovyev V."/>
            <person name="Kosarev P."/>
            <person name="Brown G."/>
            <person name="Chen H.C."/>
            <person name="Ermolaeva O."/>
            <person name="Hlavina W."/>
            <person name="Kapustin Y."/>
            <person name="Kiryutin B."/>
            <person name="Kitts P."/>
            <person name="Maglott D."/>
            <person name="Pruitt K."/>
            <person name="Sapojnikov V."/>
            <person name="Souvorov A."/>
            <person name="Mackey A.J."/>
            <person name="Waterhouse R.M."/>
            <person name="Wyder S."/>
            <person name="Zdobnov E.M."/>
            <person name="Zdobnov E.M."/>
            <person name="Wyder S."/>
            <person name="Kriventseva E.V."/>
            <person name="Kadowaki T."/>
            <person name="Bork P."/>
            <person name="Aranda M."/>
            <person name="Bao R."/>
            <person name="Beermann A."/>
            <person name="Berns N."/>
            <person name="Bolognesi R."/>
            <person name="Bonneton F."/>
            <person name="Bopp D."/>
            <person name="Brown S.J."/>
            <person name="Bucher G."/>
            <person name="Butts T."/>
            <person name="Chaumot A."/>
            <person name="Denell R.E."/>
            <person name="Ferrier D.E."/>
            <person name="Friedrich M."/>
            <person name="Gordon C.M."/>
            <person name="Jindra M."/>
            <person name="Klingler M."/>
            <person name="Lan Q."/>
            <person name="Lattorff H.M."/>
            <person name="Laudet V."/>
            <person name="von Levetsow C."/>
            <person name="Liu Z."/>
            <person name="Lutz R."/>
            <person name="Lynch J.A."/>
            <person name="da Fonseca R.N."/>
            <person name="Posnien N."/>
            <person name="Reuter R."/>
            <person name="Roth S."/>
            <person name="Savard J."/>
            <person name="Schinko J.B."/>
            <person name="Schmitt C."/>
            <person name="Schoppmeier M."/>
            <person name="Schroder R."/>
            <person name="Shippy T.D."/>
            <person name="Simonnet F."/>
            <person name="Marques-Souza H."/>
            <person name="Tautz D."/>
            <person name="Tomoyasu Y."/>
            <person name="Trauner J."/>
            <person name="Van der Zee M."/>
            <person name="Vervoort M."/>
            <person name="Wittkopp N."/>
            <person name="Wimmer E.A."/>
            <person name="Yang X."/>
            <person name="Jones A.K."/>
            <person name="Sattelle D.B."/>
            <person name="Ebert P.R."/>
            <person name="Nelson D."/>
            <person name="Scott J.G."/>
            <person name="Beeman R.W."/>
            <person name="Muthukrishnan S."/>
            <person name="Kramer K.J."/>
            <person name="Arakane Y."/>
            <person name="Beeman R.W."/>
            <person name="Zhu Q."/>
            <person name="Hogenkamp D."/>
            <person name="Dixit R."/>
            <person name="Oppert B."/>
            <person name="Jiang H."/>
            <person name="Zou Z."/>
            <person name="Marshall J."/>
            <person name="Elpidina E."/>
            <person name="Vinokurov K."/>
            <person name="Oppert C."/>
            <person name="Zou Z."/>
            <person name="Evans J."/>
            <person name="Lu Z."/>
            <person name="Zhao P."/>
            <person name="Sumathipala N."/>
            <person name="Altincicek B."/>
            <person name="Vilcinskas A."/>
            <person name="Williams M."/>
            <person name="Hultmark D."/>
            <person name="Hetru C."/>
            <person name="Jiang H."/>
            <person name="Grimmelikhuijzen C.J."/>
            <person name="Hauser F."/>
            <person name="Cazzamali G."/>
            <person name="Williamson M."/>
            <person name="Park Y."/>
            <person name="Li B."/>
            <person name="Tanaka Y."/>
            <person name="Predel R."/>
            <person name="Neupert S."/>
            <person name="Schachtner J."/>
            <person name="Verleyen P."/>
            <person name="Raible F."/>
            <person name="Bork P."/>
            <person name="Friedrich M."/>
            <person name="Walden K.K."/>
            <person name="Robertson H.M."/>
            <person name="Angeli S."/>
            <person name="Foret S."/>
            <person name="Bucher G."/>
            <person name="Schuetz S."/>
            <person name="Maleszka R."/>
            <person name="Wimmer E.A."/>
            <person name="Beeman R.W."/>
            <person name="Lorenzen M."/>
            <person name="Tomoyasu Y."/>
            <person name="Miller S.C."/>
            <person name="Grossmann D."/>
            <person name="Bucher G."/>
        </authorList>
    </citation>
    <scope>NUCLEOTIDE SEQUENCE [LARGE SCALE GENOMIC DNA]</scope>
    <source>
        <strain evidence="4 5">Georgia GA2</strain>
    </source>
</reference>
<dbReference type="PANTHER" id="PTHR12269:SF1">
    <property type="entry name" value="EUKARYOTIC TRANSLATION INITIATION FACTOR 4E TRANSPORTER"/>
    <property type="match status" value="1"/>
</dbReference>
<reference evidence="4 5" key="2">
    <citation type="journal article" date="2010" name="Nucleic Acids Res.">
        <title>BeetleBase in 2010: revisions to provide comprehensive genomic information for Tribolium castaneum.</title>
        <authorList>
            <person name="Kim H.S."/>
            <person name="Murphy T."/>
            <person name="Xia J."/>
            <person name="Caragea D."/>
            <person name="Park Y."/>
            <person name="Beeman R.W."/>
            <person name="Lorenzen M.D."/>
            <person name="Butcher S."/>
            <person name="Manak J.R."/>
            <person name="Brown S.J."/>
        </authorList>
    </citation>
    <scope>GENOME REANNOTATION</scope>
    <source>
        <strain evidence="4 5">Georgia GA2</strain>
    </source>
</reference>
<feature type="region of interest" description="Disordered" evidence="3">
    <location>
        <begin position="566"/>
        <end position="587"/>
    </location>
</feature>
<name>D2A5X2_TRICA</name>
<keyword evidence="5" id="KW-1185">Reference proteome</keyword>
<feature type="compositionally biased region" description="Low complexity" evidence="3">
    <location>
        <begin position="7"/>
        <end position="16"/>
    </location>
</feature>
<dbReference type="PANTHER" id="PTHR12269">
    <property type="entry name" value="EUKARYOTIC TRANSLATION INITIATION FACTOR 4E TRANSPORTER"/>
    <property type="match status" value="1"/>
</dbReference>
<evidence type="ECO:0000256" key="1">
    <source>
        <dbReference type="ARBA" id="ARBA00004496"/>
    </source>
</evidence>
<evidence type="ECO:0000256" key="2">
    <source>
        <dbReference type="ARBA" id="ARBA00022490"/>
    </source>
</evidence>
<feature type="region of interest" description="Disordered" evidence="3">
    <location>
        <begin position="665"/>
        <end position="704"/>
    </location>
</feature>
<feature type="compositionally biased region" description="Low complexity" evidence="3">
    <location>
        <begin position="681"/>
        <end position="691"/>
    </location>
</feature>
<evidence type="ECO:0000313" key="5">
    <source>
        <dbReference type="Proteomes" id="UP000007266"/>
    </source>
</evidence>
<organism evidence="4 5">
    <name type="scientific">Tribolium castaneum</name>
    <name type="common">Red flour beetle</name>
    <dbReference type="NCBI Taxonomy" id="7070"/>
    <lineage>
        <taxon>Eukaryota</taxon>
        <taxon>Metazoa</taxon>
        <taxon>Ecdysozoa</taxon>
        <taxon>Arthropoda</taxon>
        <taxon>Hexapoda</taxon>
        <taxon>Insecta</taxon>
        <taxon>Pterygota</taxon>
        <taxon>Neoptera</taxon>
        <taxon>Endopterygota</taxon>
        <taxon>Coleoptera</taxon>
        <taxon>Polyphaga</taxon>
        <taxon>Cucujiformia</taxon>
        <taxon>Tenebrionidae</taxon>
        <taxon>Tenebrionidae incertae sedis</taxon>
        <taxon>Tribolium</taxon>
    </lineage>
</organism>
<feature type="compositionally biased region" description="Basic and acidic residues" evidence="3">
    <location>
        <begin position="341"/>
        <end position="351"/>
    </location>
</feature>
<feature type="compositionally biased region" description="Basic and acidic residues" evidence="3">
    <location>
        <begin position="281"/>
        <end position="291"/>
    </location>
</feature>
<dbReference type="AlphaFoldDB" id="D2A5X2"/>
<dbReference type="Pfam" id="PF10477">
    <property type="entry name" value="EIF4E-T"/>
    <property type="match status" value="1"/>
</dbReference>
<dbReference type="Proteomes" id="UP000007266">
    <property type="component" value="Linkage group 6"/>
</dbReference>
<feature type="region of interest" description="Disordered" evidence="3">
    <location>
        <begin position="77"/>
        <end position="408"/>
    </location>
</feature>
<keyword evidence="4" id="KW-0396">Initiation factor</keyword>
<dbReference type="eggNOG" id="ENOG502R91V">
    <property type="taxonomic scope" value="Eukaryota"/>
</dbReference>
<feature type="compositionally biased region" description="Basic and acidic residues" evidence="3">
    <location>
        <begin position="178"/>
        <end position="191"/>
    </location>
</feature>
<feature type="compositionally biased region" description="Polar residues" evidence="3">
    <location>
        <begin position="692"/>
        <end position="704"/>
    </location>
</feature>
<proteinExistence type="predicted"/>
<accession>D2A5X2</accession>
<dbReference type="HOGENOM" id="CLU_006707_0_0_1"/>
<dbReference type="GO" id="GO:0003743">
    <property type="term" value="F:translation initiation factor activity"/>
    <property type="evidence" value="ECO:0007669"/>
    <property type="project" value="UniProtKB-KW"/>
</dbReference>
<feature type="compositionally biased region" description="Low complexity" evidence="3">
    <location>
        <begin position="798"/>
        <end position="808"/>
    </location>
</feature>
<feature type="region of interest" description="Disordered" evidence="3">
    <location>
        <begin position="735"/>
        <end position="757"/>
    </location>
</feature>
<evidence type="ECO:0000256" key="3">
    <source>
        <dbReference type="SAM" id="MobiDB-lite"/>
    </source>
</evidence>
<feature type="region of interest" description="Disordered" evidence="3">
    <location>
        <begin position="798"/>
        <end position="897"/>
    </location>
</feature>
<feature type="region of interest" description="Disordered" evidence="3">
    <location>
        <begin position="1"/>
        <end position="34"/>
    </location>
</feature>
<feature type="compositionally biased region" description="Low complexity" evidence="3">
    <location>
        <begin position="744"/>
        <end position="757"/>
    </location>
</feature>
<gene>
    <name evidence="4" type="primary">AUGUSTUS-3.0.2_15608</name>
    <name evidence="4" type="ORF">TcasGA2_TC015608</name>
</gene>
<protein>
    <submittedName>
        <fullName evidence="4">Eukaryotic translation initiation factor 4E nuclear import factor 1</fullName>
    </submittedName>
</protein>
<feature type="compositionally biased region" description="Polar residues" evidence="3">
    <location>
        <begin position="311"/>
        <end position="337"/>
    </location>
</feature>
<comment type="subcellular location">
    <subcellularLocation>
        <location evidence="1">Cytoplasm</location>
    </subcellularLocation>
</comment>
<dbReference type="EMBL" id="KQ971345">
    <property type="protein sequence ID" value="EFA05737.2"/>
    <property type="molecule type" value="Genomic_DNA"/>
</dbReference>
<evidence type="ECO:0000313" key="4">
    <source>
        <dbReference type="EMBL" id="EFA05737.2"/>
    </source>
</evidence>
<dbReference type="GO" id="GO:0036464">
    <property type="term" value="C:cytoplasmic ribonucleoprotein granule"/>
    <property type="evidence" value="ECO:0007669"/>
    <property type="project" value="UniProtKB-ARBA"/>
</dbReference>
<keyword evidence="4" id="KW-0648">Protein biosynthesis</keyword>
<sequence length="940" mass="105140">MSVTEEASAAPADAPPVNGDEQGASLTGSTEFSDPAILAVNPKFRYEKEELLKLRDAPLSQRKPDFLDVNEVSPTIWDPTRWNFDKKKSETPTENGPRTVDDHRRRPGDPRERIRKENDGIVLSPQRRSFNSGCSIPGRETRTNNTNRPHSPLGKNESHLSGVREIQTNSRRIGSGRILRDSWDFGEKQENETEYNFRPQQRSENQERRSFGRDFDVGRDKEKRNGGRFNERRRISGESRDEEPEWFSSGPSSQNDTIELRGFDDSDRLGKKKMSPSQAKRARDWFKKKTEVSSVTEEKEEMSEGGPGGRSTPTPQSGSGETIGGEQTNESNTNASESGDGDGKHNQEKNLNDQSSIFEDILKSDSIPGLPGLLTNGVGGDGDATGKSRFSKWFSVESNASESRRSSMQDEPIFKNLLKDLNEPSVSIPGDSNSYFAPISPAANTGGSLGGAGGGTAKSINIMEMLQRGKQSETGGMKQQVPGRIMNLDELEAKMRQNTEPQMHKHPQKSEEDMTAFNRLLAHISGNHTATANGPVPKTQPMSLMEMLSHSQQQDEAHARMAQLLGPSSPGASPHDIAGRLQQQVQSQQQKEMLSKLMSANMPVRASPLSEMGIQQSRELLSRPEAQAILQALHQRIPSPRELQVHTQNILQRALIKKKLEEQQENYRKKQEMQQRGQSPNNNNNNNNTTNQAKSVSSPTPLAFTPTSVLRKMTAEKDEGGKDVTKLVEGAKLSQGRAVTGMRPQQQPQQQQQQQQWPQYPLNIKQAGRPIVKANTFQQQQPQQQEQFFTQQQQQKFLNQLQQQQQQQRKATNYHGHGSMQGHHSQYPNTNNQQFSQLTQQQLRAQHQQHARPTNVVQQQQQGHGRAWQQYLNPQQTRGQVGRGGTDGDLSPTSNQLTRWFSPDLLERARVGELPSTAGLSQNLLSLEEIERLTAPPVHN</sequence>
<feature type="compositionally biased region" description="Low complexity" evidence="3">
    <location>
        <begin position="815"/>
        <end position="862"/>
    </location>
</feature>